<comment type="caution">
    <text evidence="2">The sequence shown here is derived from an EMBL/GenBank/DDBJ whole genome shotgun (WGS) entry which is preliminary data.</text>
</comment>
<evidence type="ECO:0000313" key="2">
    <source>
        <dbReference type="EMBL" id="MBZ6076279.1"/>
    </source>
</evidence>
<proteinExistence type="predicted"/>
<keyword evidence="3" id="KW-1185">Reference proteome</keyword>
<dbReference type="Proteomes" id="UP000704176">
    <property type="component" value="Unassembled WGS sequence"/>
</dbReference>
<evidence type="ECO:0000256" key="1">
    <source>
        <dbReference type="SAM" id="MobiDB-lite"/>
    </source>
</evidence>
<evidence type="ECO:0000313" key="3">
    <source>
        <dbReference type="Proteomes" id="UP000704176"/>
    </source>
</evidence>
<reference evidence="2 3" key="1">
    <citation type="submission" date="2021-09" db="EMBL/GenBank/DDBJ databases">
        <title>The complete genome sequence of a new microorganism.</title>
        <authorList>
            <person name="Zi Z."/>
        </authorList>
    </citation>
    <scope>NUCLEOTIDE SEQUENCE [LARGE SCALE GENOMIC DNA]</scope>
    <source>
        <strain evidence="2 3">WGZ8</strain>
    </source>
</reference>
<dbReference type="RefSeq" id="WP_224312608.1">
    <property type="nucleotide sequence ID" value="NZ_JAIRBM010000005.1"/>
</dbReference>
<protein>
    <submittedName>
        <fullName evidence="2">Uncharacterized protein</fullName>
    </submittedName>
</protein>
<feature type="compositionally biased region" description="Basic and acidic residues" evidence="1">
    <location>
        <begin position="81"/>
        <end position="106"/>
    </location>
</feature>
<name>A0ABS7VL66_9HYPH</name>
<feature type="region of interest" description="Disordered" evidence="1">
    <location>
        <begin position="79"/>
        <end position="133"/>
    </location>
</feature>
<sequence>MRNVPAILLGVVGSAFLAGGLVSGPMPDPLSSGFVSGSAAGEVSIAPAAPSGGFDGRILFGSDSVMNVDYFKALSHPMATLKDERKGQAPEAPGTERHESRDEPARKRQPQTFGCMTSVSPLARASADQNPSLCLAQVVQGRRTG</sequence>
<feature type="compositionally biased region" description="Polar residues" evidence="1">
    <location>
        <begin position="110"/>
        <end position="120"/>
    </location>
</feature>
<gene>
    <name evidence="2" type="ORF">K9B37_08250</name>
</gene>
<dbReference type="EMBL" id="JAIRBM010000005">
    <property type="protein sequence ID" value="MBZ6076279.1"/>
    <property type="molecule type" value="Genomic_DNA"/>
</dbReference>
<accession>A0ABS7VL66</accession>
<organism evidence="2 3">
    <name type="scientific">Microvirga puerhi</name>
    <dbReference type="NCBI Taxonomy" id="2876078"/>
    <lineage>
        <taxon>Bacteria</taxon>
        <taxon>Pseudomonadati</taxon>
        <taxon>Pseudomonadota</taxon>
        <taxon>Alphaproteobacteria</taxon>
        <taxon>Hyphomicrobiales</taxon>
        <taxon>Methylobacteriaceae</taxon>
        <taxon>Microvirga</taxon>
    </lineage>
</organism>